<dbReference type="GO" id="GO:0015038">
    <property type="term" value="F:glutathione disulfide oxidoreductase activity"/>
    <property type="evidence" value="ECO:0007669"/>
    <property type="project" value="UniProtKB-UniRule"/>
</dbReference>
<organism evidence="8 9">
    <name type="scientific">Alteromonas halophila</name>
    <dbReference type="NCBI Taxonomy" id="516698"/>
    <lineage>
        <taxon>Bacteria</taxon>
        <taxon>Pseudomonadati</taxon>
        <taxon>Pseudomonadota</taxon>
        <taxon>Gammaproteobacteria</taxon>
        <taxon>Alteromonadales</taxon>
        <taxon>Alteromonadaceae</taxon>
        <taxon>Alteromonas/Salinimonas group</taxon>
        <taxon>Alteromonas</taxon>
    </lineage>
</organism>
<dbReference type="Pfam" id="PF00462">
    <property type="entry name" value="Glutaredoxin"/>
    <property type="match status" value="1"/>
</dbReference>
<reference evidence="8" key="2">
    <citation type="submission" date="2020-09" db="EMBL/GenBank/DDBJ databases">
        <authorList>
            <person name="Sun Q."/>
            <person name="Kim S."/>
        </authorList>
    </citation>
    <scope>NUCLEOTIDE SEQUENCE</scope>
    <source>
        <strain evidence="8">KCTC 22164</strain>
    </source>
</reference>
<dbReference type="EMBL" id="BMXP01000002">
    <property type="protein sequence ID" value="GGW79097.1"/>
    <property type="molecule type" value="Genomic_DNA"/>
</dbReference>
<evidence type="ECO:0000256" key="3">
    <source>
        <dbReference type="ARBA" id="ARBA00022982"/>
    </source>
</evidence>
<dbReference type="SUPFAM" id="SSF52833">
    <property type="entry name" value="Thioredoxin-like"/>
    <property type="match status" value="1"/>
</dbReference>
<evidence type="ECO:0000256" key="5">
    <source>
        <dbReference type="ARBA" id="ARBA00023284"/>
    </source>
</evidence>
<keyword evidence="2 6" id="KW-0813">Transport</keyword>
<evidence type="ECO:0000259" key="7">
    <source>
        <dbReference type="Pfam" id="PF00462"/>
    </source>
</evidence>
<dbReference type="FunFam" id="3.40.30.10:FF:000018">
    <property type="entry name" value="Glutaredoxin"/>
    <property type="match status" value="1"/>
</dbReference>
<dbReference type="AlphaFoldDB" id="A0A918MXH3"/>
<dbReference type="InterPro" id="IPR036249">
    <property type="entry name" value="Thioredoxin-like_sf"/>
</dbReference>
<sequence length="86" mass="9704">MQQVDIYTKAFCPFCTRAKALLEEKGVAFHEVAIDAKPQLREEMIERANGGWTVPQIFIGDLHIGGCDELMALERQQKLDALLQSQ</sequence>
<keyword evidence="9" id="KW-1185">Reference proteome</keyword>
<dbReference type="PANTHER" id="PTHR45694">
    <property type="entry name" value="GLUTAREDOXIN 2"/>
    <property type="match status" value="1"/>
</dbReference>
<dbReference type="PROSITE" id="PS51354">
    <property type="entry name" value="GLUTAREDOXIN_2"/>
    <property type="match status" value="1"/>
</dbReference>
<dbReference type="InterPro" id="IPR002109">
    <property type="entry name" value="Glutaredoxin"/>
</dbReference>
<keyword evidence="4" id="KW-1015">Disulfide bond</keyword>
<dbReference type="CDD" id="cd03418">
    <property type="entry name" value="GRX_GRXb_1_3_like"/>
    <property type="match status" value="1"/>
</dbReference>
<evidence type="ECO:0000313" key="8">
    <source>
        <dbReference type="EMBL" id="GGW79097.1"/>
    </source>
</evidence>
<dbReference type="GO" id="GO:0045454">
    <property type="term" value="P:cell redox homeostasis"/>
    <property type="evidence" value="ECO:0007669"/>
    <property type="project" value="InterPro"/>
</dbReference>
<dbReference type="Gene3D" id="3.40.30.10">
    <property type="entry name" value="Glutaredoxin"/>
    <property type="match status" value="1"/>
</dbReference>
<dbReference type="GO" id="GO:0005737">
    <property type="term" value="C:cytoplasm"/>
    <property type="evidence" value="ECO:0007669"/>
    <property type="project" value="TreeGrafter"/>
</dbReference>
<dbReference type="PRINTS" id="PR00160">
    <property type="entry name" value="GLUTAREDOXIN"/>
</dbReference>
<dbReference type="InterPro" id="IPR011767">
    <property type="entry name" value="GLR_AS"/>
</dbReference>
<gene>
    <name evidence="8" type="primary">grx</name>
    <name evidence="8" type="ORF">GCM10007391_09720</name>
</gene>
<evidence type="ECO:0000256" key="4">
    <source>
        <dbReference type="ARBA" id="ARBA00023157"/>
    </source>
</evidence>
<evidence type="ECO:0000256" key="6">
    <source>
        <dbReference type="RuleBase" id="RU364065"/>
    </source>
</evidence>
<proteinExistence type="inferred from homology"/>
<feature type="domain" description="Glutaredoxin" evidence="7">
    <location>
        <begin position="4"/>
        <end position="64"/>
    </location>
</feature>
<comment type="caution">
    <text evidence="8">The sequence shown here is derived from an EMBL/GenBank/DDBJ whole genome shotgun (WGS) entry which is preliminary data.</text>
</comment>
<protein>
    <recommendedName>
        <fullName evidence="6">Glutaredoxin</fullName>
    </recommendedName>
</protein>
<keyword evidence="3 6" id="KW-0249">Electron transport</keyword>
<keyword evidence="6" id="KW-0963">Cytoplasm</keyword>
<comment type="similarity">
    <text evidence="1 6">Belongs to the glutaredoxin family.</text>
</comment>
<dbReference type="NCBIfam" id="TIGR02181">
    <property type="entry name" value="GRX_bact"/>
    <property type="match status" value="1"/>
</dbReference>
<evidence type="ECO:0000313" key="9">
    <source>
        <dbReference type="Proteomes" id="UP000631300"/>
    </source>
</evidence>
<accession>A0A918MXH3</accession>
<name>A0A918MXH3_9ALTE</name>
<evidence type="ECO:0000256" key="1">
    <source>
        <dbReference type="ARBA" id="ARBA00007787"/>
    </source>
</evidence>
<keyword evidence="5 6" id="KW-0676">Redox-active center</keyword>
<reference evidence="8" key="1">
    <citation type="journal article" date="2014" name="Int. J. Syst. Evol. Microbiol.">
        <title>Complete genome sequence of Corynebacterium casei LMG S-19264T (=DSM 44701T), isolated from a smear-ripened cheese.</title>
        <authorList>
            <consortium name="US DOE Joint Genome Institute (JGI-PGF)"/>
            <person name="Walter F."/>
            <person name="Albersmeier A."/>
            <person name="Kalinowski J."/>
            <person name="Ruckert C."/>
        </authorList>
    </citation>
    <scope>NUCLEOTIDE SEQUENCE</scope>
    <source>
        <strain evidence="8">KCTC 22164</strain>
    </source>
</reference>
<dbReference type="PROSITE" id="PS00195">
    <property type="entry name" value="GLUTAREDOXIN_1"/>
    <property type="match status" value="1"/>
</dbReference>
<dbReference type="Proteomes" id="UP000631300">
    <property type="component" value="Unassembled WGS sequence"/>
</dbReference>
<dbReference type="InterPro" id="IPR014025">
    <property type="entry name" value="Glutaredoxin_subgr"/>
</dbReference>
<dbReference type="RefSeq" id="WP_189403976.1">
    <property type="nucleotide sequence ID" value="NZ_BMXP01000002.1"/>
</dbReference>
<dbReference type="GO" id="GO:0034599">
    <property type="term" value="P:cellular response to oxidative stress"/>
    <property type="evidence" value="ECO:0007669"/>
    <property type="project" value="TreeGrafter"/>
</dbReference>
<dbReference type="PANTHER" id="PTHR45694:SF18">
    <property type="entry name" value="GLUTAREDOXIN-1-RELATED"/>
    <property type="match status" value="1"/>
</dbReference>
<comment type="function">
    <text evidence="6">Has a glutathione-disulfide oxidoreductase activity in the presence of NADPH and glutathione reductase. Reduces low molecular weight disulfides and proteins.</text>
</comment>
<dbReference type="InterPro" id="IPR011900">
    <property type="entry name" value="GRX_bact"/>
</dbReference>
<evidence type="ECO:0000256" key="2">
    <source>
        <dbReference type="ARBA" id="ARBA00022448"/>
    </source>
</evidence>